<comment type="caution">
    <text evidence="2">The sequence shown here is derived from an EMBL/GenBank/DDBJ whole genome shotgun (WGS) entry which is preliminary data.</text>
</comment>
<name>A0A2R6CCK3_9ARCH</name>
<evidence type="ECO:0000256" key="1">
    <source>
        <dbReference type="SAM" id="MobiDB-lite"/>
    </source>
</evidence>
<accession>A0A2R6CCK3</accession>
<gene>
    <name evidence="2" type="ORF">B9Q04_04725</name>
</gene>
<proteinExistence type="predicted"/>
<dbReference type="AlphaFoldDB" id="A0A2R6CCK3"/>
<protein>
    <submittedName>
        <fullName evidence="2">Uncharacterized protein</fullName>
    </submittedName>
</protein>
<evidence type="ECO:0000313" key="2">
    <source>
        <dbReference type="EMBL" id="PSO08609.1"/>
    </source>
</evidence>
<evidence type="ECO:0000313" key="3">
    <source>
        <dbReference type="Proteomes" id="UP000242015"/>
    </source>
</evidence>
<sequence>MQRVSRRKGITSNHLLSGRKVATRESRQAHSQPLLAPLPSTSHPLFETYTQKPQSGFTQKATKKK</sequence>
<dbReference type="Proteomes" id="UP000242015">
    <property type="component" value="Unassembled WGS sequence"/>
</dbReference>
<dbReference type="EMBL" id="NEXF01000069">
    <property type="protein sequence ID" value="PSO08609.1"/>
    <property type="molecule type" value="Genomic_DNA"/>
</dbReference>
<feature type="compositionally biased region" description="Polar residues" evidence="1">
    <location>
        <begin position="39"/>
        <end position="65"/>
    </location>
</feature>
<organism evidence="2 3">
    <name type="scientific">Candidatus Marsarchaeota G2 archaeon BE_D</name>
    <dbReference type="NCBI Taxonomy" id="1978158"/>
    <lineage>
        <taxon>Archaea</taxon>
        <taxon>Candidatus Marsarchaeota</taxon>
        <taxon>Candidatus Marsarchaeota group 2</taxon>
    </lineage>
</organism>
<reference evidence="2 3" key="1">
    <citation type="submission" date="2017-04" db="EMBL/GenBank/DDBJ databases">
        <title>Novel microbial lineages endemic to geothermal iron-oxide mats fill important gaps in the evolutionary history of Archaea.</title>
        <authorList>
            <person name="Jay Z.J."/>
            <person name="Beam J.P."/>
            <person name="Dlakic M."/>
            <person name="Rusch D.B."/>
            <person name="Kozubal M.A."/>
            <person name="Inskeep W.P."/>
        </authorList>
    </citation>
    <scope>NUCLEOTIDE SEQUENCE [LARGE SCALE GENOMIC DNA]</scope>
    <source>
        <strain evidence="2">BE_D</strain>
    </source>
</reference>
<feature type="region of interest" description="Disordered" evidence="1">
    <location>
        <begin position="1"/>
        <end position="65"/>
    </location>
</feature>